<organism evidence="2 3">
    <name type="scientific">Hermanssonia centrifuga</name>
    <dbReference type="NCBI Taxonomy" id="98765"/>
    <lineage>
        <taxon>Eukaryota</taxon>
        <taxon>Fungi</taxon>
        <taxon>Dikarya</taxon>
        <taxon>Basidiomycota</taxon>
        <taxon>Agaricomycotina</taxon>
        <taxon>Agaricomycetes</taxon>
        <taxon>Polyporales</taxon>
        <taxon>Meruliaceae</taxon>
        <taxon>Hermanssonia</taxon>
    </lineage>
</organism>
<reference evidence="2 3" key="1">
    <citation type="submission" date="2018-02" db="EMBL/GenBank/DDBJ databases">
        <title>Genome sequence of the basidiomycete white-rot fungus Phlebia centrifuga.</title>
        <authorList>
            <person name="Granchi Z."/>
            <person name="Peng M."/>
            <person name="de Vries R.P."/>
            <person name="Hilden K."/>
            <person name="Makela M.R."/>
            <person name="Grigoriev I."/>
            <person name="Riley R."/>
        </authorList>
    </citation>
    <scope>NUCLEOTIDE SEQUENCE [LARGE SCALE GENOMIC DNA]</scope>
    <source>
        <strain evidence="2 3">FBCC195</strain>
    </source>
</reference>
<dbReference type="SUPFAM" id="SSF53474">
    <property type="entry name" value="alpha/beta-Hydrolases"/>
    <property type="match status" value="1"/>
</dbReference>
<dbReference type="EMBL" id="MLYV02000137">
    <property type="protein sequence ID" value="PSS35368.1"/>
    <property type="molecule type" value="Genomic_DNA"/>
</dbReference>
<dbReference type="AlphaFoldDB" id="A0A2R6RZB5"/>
<feature type="non-terminal residue" evidence="2">
    <location>
        <position position="1"/>
    </location>
</feature>
<dbReference type="Pfam" id="PF18759">
    <property type="entry name" value="Plavaka"/>
    <property type="match status" value="1"/>
</dbReference>
<dbReference type="InterPro" id="IPR029058">
    <property type="entry name" value="AB_hydrolase_fold"/>
</dbReference>
<dbReference type="Proteomes" id="UP000186601">
    <property type="component" value="Unassembled WGS sequence"/>
</dbReference>
<sequence length="775" mass="88037">GIKWDSFELQYSGELPVNAETPEWMTKHYEVVFRDVRELTREMLANPDYHAEVDIAPFREFDTNGERRFEDFMSGDWSWQQADLIAQDPNTHGAMFVPWIMGSDKTTVSVATGQNEYYPLYGSIGNVRNGVRRAHRDALVLVGFLAIPKTDKKHAGDAKFRKFRRQLFHTSLSKILQSLKPGMSTPEVALCSDGHYRRVIYGLGPYIADYPEQALLACIVQGWCPKCTASADKLDDAGAGRRSREHTETLVRELELGELWEEYGLVGDLVPFTNDFPRADIHELLSPDLLHQLIKGTFKDHLVTWVEEYLVIEHGRPRANEILDDIDRRMAAVPPFSGLRRFPQGRGFKQWTGDDSKALMKVWLPAIEGYVPRDMLRACRALLEFCYMARQNVFVYATLKKLDDTLTQFHTCRTIFQACGVRPEGFSLPRQHSLVHYSRSIRLFGAPNGLCSSITESKHIKAVKEPWRRSNRYNALSQILTTNQRLDKLAACRVDFANRDSEAALNNSHCNMSLTDLNDCRENHNSRDPEDPGDDVDGPRHDAYVNLARTPRRRLTSHEVATELGIPQFPNMVRRFLQDQIHPDRPFSSEIPLITECPSFRGKLSEYNSAAATYYAPSDLSGTGGMHREHIRATLSWGNGPARYDCMLVNVDPSLGGFRGLDAVRVRMFFSFEWKSVIYPCALVEWYRRTADEASEDTGMWVVERDLDADTGEPVGNQDFANYVDAHVTSLNHINNKLDPIPIVPGMFLGYHHPSGEIHIDETSSAWISCPCLSV</sequence>
<gene>
    <name evidence="2" type="ORF">PHLCEN_2v1705</name>
</gene>
<accession>A0A2R6RZB5</accession>
<evidence type="ECO:0000256" key="1">
    <source>
        <dbReference type="SAM" id="MobiDB-lite"/>
    </source>
</evidence>
<dbReference type="InterPro" id="IPR041078">
    <property type="entry name" value="Plavaka"/>
</dbReference>
<dbReference type="OrthoDB" id="3199698at2759"/>
<name>A0A2R6RZB5_9APHY</name>
<dbReference type="Gene3D" id="3.40.50.1820">
    <property type="entry name" value="alpha/beta hydrolase"/>
    <property type="match status" value="1"/>
</dbReference>
<feature type="region of interest" description="Disordered" evidence="1">
    <location>
        <begin position="521"/>
        <end position="542"/>
    </location>
</feature>
<protein>
    <submittedName>
        <fullName evidence="2">Uncharacterized protein</fullName>
    </submittedName>
</protein>
<feature type="compositionally biased region" description="Basic and acidic residues" evidence="1">
    <location>
        <begin position="521"/>
        <end position="530"/>
    </location>
</feature>
<proteinExistence type="predicted"/>
<comment type="caution">
    <text evidence="2">The sequence shown here is derived from an EMBL/GenBank/DDBJ whole genome shotgun (WGS) entry which is preliminary data.</text>
</comment>
<keyword evidence="3" id="KW-1185">Reference proteome</keyword>
<evidence type="ECO:0000313" key="3">
    <source>
        <dbReference type="Proteomes" id="UP000186601"/>
    </source>
</evidence>
<dbReference type="STRING" id="98765.A0A2R6RZB5"/>
<evidence type="ECO:0000313" key="2">
    <source>
        <dbReference type="EMBL" id="PSS35368.1"/>
    </source>
</evidence>